<dbReference type="SUPFAM" id="SSF69349">
    <property type="entry name" value="Phage fibre proteins"/>
    <property type="match status" value="1"/>
</dbReference>
<name>A0A3N6RTQ8_9GAMM</name>
<dbReference type="RefSeq" id="WP_199737410.1">
    <property type="nucleotide sequence ID" value="NZ_RHHM01000027.1"/>
</dbReference>
<evidence type="ECO:0000313" key="4">
    <source>
        <dbReference type="Proteomes" id="UP000279457"/>
    </source>
</evidence>
<evidence type="ECO:0000259" key="2">
    <source>
        <dbReference type="SMART" id="SM00047"/>
    </source>
</evidence>
<evidence type="ECO:0000313" key="3">
    <source>
        <dbReference type="EMBL" id="RQM36344.1"/>
    </source>
</evidence>
<dbReference type="InterPro" id="IPR054030">
    <property type="entry name" value="Gp5_Vgr_C"/>
</dbReference>
<feature type="region of interest" description="Disordered" evidence="1">
    <location>
        <begin position="173"/>
        <end position="196"/>
    </location>
</feature>
<organism evidence="3 4">
    <name type="scientific">Erwinia psidii</name>
    <dbReference type="NCBI Taxonomy" id="69224"/>
    <lineage>
        <taxon>Bacteria</taxon>
        <taxon>Pseudomonadati</taxon>
        <taxon>Pseudomonadota</taxon>
        <taxon>Gammaproteobacteria</taxon>
        <taxon>Enterobacterales</taxon>
        <taxon>Erwiniaceae</taxon>
        <taxon>Erwinia</taxon>
    </lineage>
</organism>
<dbReference type="Gene3D" id="1.10.530.10">
    <property type="match status" value="1"/>
</dbReference>
<comment type="caution">
    <text evidence="3">The sequence shown here is derived from an EMBL/GenBank/DDBJ whole genome shotgun (WGS) entry which is preliminary data.</text>
</comment>
<dbReference type="SMART" id="SM00047">
    <property type="entry name" value="LYZ2"/>
    <property type="match status" value="1"/>
</dbReference>
<dbReference type="AlphaFoldDB" id="A0A3N6RTQ8"/>
<dbReference type="Pfam" id="PF01832">
    <property type="entry name" value="Glucosaminidase"/>
    <property type="match status" value="1"/>
</dbReference>
<dbReference type="InterPro" id="IPR002901">
    <property type="entry name" value="MGlyc_endo_b_GlcNAc-like_dom"/>
</dbReference>
<dbReference type="Pfam" id="PF22178">
    <property type="entry name" value="Gp5_trimer_C"/>
    <property type="match status" value="1"/>
</dbReference>
<dbReference type="GO" id="GO:0004040">
    <property type="term" value="F:amidase activity"/>
    <property type="evidence" value="ECO:0007669"/>
    <property type="project" value="InterPro"/>
</dbReference>
<reference evidence="3 4" key="1">
    <citation type="submission" date="2018-10" db="EMBL/GenBank/DDBJ databases">
        <title>Draft genome sequence for the type isolate of Erwinia psidii, agent causal of bacterial blight in guava (Psidium guajava) and wilt and die-back of Eucalyptus spp.</title>
        <authorList>
            <person name="Hermenegildo P.S."/>
            <person name="Santos S.A."/>
            <person name="Guimaraes L.M.S."/>
            <person name="Vidigal P.M.P."/>
            <person name="Pereira I.C."/>
            <person name="Badel J.L."/>
            <person name="Alfenas-Zerbini P."/>
            <person name="Ferreira M.A.S.V."/>
            <person name="Alfenas A.C."/>
        </authorList>
    </citation>
    <scope>NUCLEOTIDE SEQUENCE [LARGE SCALE GENOMIC DNA]</scope>
    <source>
        <strain evidence="3 4">IBSBF 435</strain>
    </source>
</reference>
<dbReference type="Proteomes" id="UP000279457">
    <property type="component" value="Unassembled WGS sequence"/>
</dbReference>
<protein>
    <submittedName>
        <fullName evidence="3">Type VI secretion system tip protein VgrG</fullName>
    </submittedName>
</protein>
<keyword evidence="4" id="KW-1185">Reference proteome</keyword>
<proteinExistence type="predicted"/>
<sequence>SRTKDGTSETANALRFEDKAGEEQLWIQAQKNMDTNVKNDATHTVGQNHSHYVGASETHRVEASRLHGVKASETVLTGTKKTDAAVDEYVLASGTKLRLVCGESAIELTAAGHINMIGTGFNIFVEGQGYINTHGGKLNLNDGTGAATVAPGAGHKSDIHSAVEALFPAKKGSSVGGPVQKGQSAKAMDKGDSSSKKTAYNYSVDDMVKKQKELKATPVKWTKKGFVAASEEEIRNYVDPVNYLEGANKYQFVNLSASSGVSEVDMNAFLNGKGALEGQARTYLDAAKKYNINEVYLAAHSALETGNGSSELANGVMINGTKVYNMYGIGALDGNAVTTGAQYAYKQGWTSPEKAIEGGAKWISDKFVNGSEQNTLYKMRWNPASPGTHQYATDVNWAVAQTKNMKKMFDSFPDANLSYDIPQFK</sequence>
<evidence type="ECO:0000256" key="1">
    <source>
        <dbReference type="SAM" id="MobiDB-lite"/>
    </source>
</evidence>
<accession>A0A3N6RTQ8</accession>
<gene>
    <name evidence="3" type="ORF">EB241_21090</name>
</gene>
<feature type="domain" description="Mannosyl-glycoprotein endo-beta-N-acetylglucosamidase-like" evidence="2">
    <location>
        <begin position="268"/>
        <end position="420"/>
    </location>
</feature>
<feature type="non-terminal residue" evidence="3">
    <location>
        <position position="1"/>
    </location>
</feature>
<dbReference type="EMBL" id="RHHM01000027">
    <property type="protein sequence ID" value="RQM36344.1"/>
    <property type="molecule type" value="Genomic_DNA"/>
</dbReference>